<evidence type="ECO:0000313" key="3">
    <source>
        <dbReference type="Proteomes" id="UP000198788"/>
    </source>
</evidence>
<evidence type="ECO:0000256" key="1">
    <source>
        <dbReference type="SAM" id="Phobius"/>
    </source>
</evidence>
<dbReference type="EMBL" id="FOZV01000014">
    <property type="protein sequence ID" value="SFS91121.1"/>
    <property type="molecule type" value="Genomic_DNA"/>
</dbReference>
<dbReference type="STRING" id="871741.SAMN05192570_0235"/>
<accession>A0A1I6TPQ0</accession>
<feature type="transmembrane region" description="Helical" evidence="1">
    <location>
        <begin position="42"/>
        <end position="63"/>
    </location>
</feature>
<organism evidence="2 3">
    <name type="scientific">Brevundimonas viscosa</name>
    <dbReference type="NCBI Taxonomy" id="871741"/>
    <lineage>
        <taxon>Bacteria</taxon>
        <taxon>Pseudomonadati</taxon>
        <taxon>Pseudomonadota</taxon>
        <taxon>Alphaproteobacteria</taxon>
        <taxon>Caulobacterales</taxon>
        <taxon>Caulobacteraceae</taxon>
        <taxon>Brevundimonas</taxon>
    </lineage>
</organism>
<proteinExistence type="predicted"/>
<sequence length="102" mass="10841">MKAWAWMLGGLTLWGFHFLGVYLIASVADVAAEADDPAWRMAGLGFSAACVLAGVALGLLALRRLRGAEGEVSRFRREIAVLGFGVAVVAMIWQALPTLTGH</sequence>
<reference evidence="3" key="1">
    <citation type="submission" date="2016-10" db="EMBL/GenBank/DDBJ databases">
        <authorList>
            <person name="Varghese N."/>
            <person name="Submissions S."/>
        </authorList>
    </citation>
    <scope>NUCLEOTIDE SEQUENCE [LARGE SCALE GENOMIC DNA]</scope>
    <source>
        <strain evidence="3">CGMCC 1.10683</strain>
    </source>
</reference>
<keyword evidence="3" id="KW-1185">Reference proteome</keyword>
<protein>
    <submittedName>
        <fullName evidence="2">Uncharacterized protein</fullName>
    </submittedName>
</protein>
<dbReference type="OrthoDB" id="7574349at2"/>
<feature type="transmembrane region" description="Helical" evidence="1">
    <location>
        <begin position="75"/>
        <end position="96"/>
    </location>
</feature>
<keyword evidence="1" id="KW-0472">Membrane</keyword>
<gene>
    <name evidence="2" type="ORF">SAMN05192570_0235</name>
</gene>
<keyword evidence="1" id="KW-0812">Transmembrane</keyword>
<keyword evidence="1" id="KW-1133">Transmembrane helix</keyword>
<dbReference type="AlphaFoldDB" id="A0A1I6TPQ0"/>
<evidence type="ECO:0000313" key="2">
    <source>
        <dbReference type="EMBL" id="SFS91121.1"/>
    </source>
</evidence>
<name>A0A1I6TPQ0_9CAUL</name>
<dbReference type="Proteomes" id="UP000198788">
    <property type="component" value="Unassembled WGS sequence"/>
</dbReference>
<dbReference type="RefSeq" id="WP_092313765.1">
    <property type="nucleotide sequence ID" value="NZ_FOZV01000014.1"/>
</dbReference>